<evidence type="ECO:0000313" key="2">
    <source>
        <dbReference type="Proteomes" id="UP000831701"/>
    </source>
</evidence>
<dbReference type="Proteomes" id="UP000831701">
    <property type="component" value="Chromosome 16"/>
</dbReference>
<gene>
    <name evidence="1" type="ORF">L3Q82_002281</name>
</gene>
<evidence type="ECO:0000313" key="1">
    <source>
        <dbReference type="EMBL" id="KAI3360538.1"/>
    </source>
</evidence>
<accession>A0ACB8VZ98</accession>
<comment type="caution">
    <text evidence="1">The sequence shown here is derived from an EMBL/GenBank/DDBJ whole genome shotgun (WGS) entry which is preliminary data.</text>
</comment>
<organism evidence="1 2">
    <name type="scientific">Scortum barcoo</name>
    <name type="common">barcoo grunter</name>
    <dbReference type="NCBI Taxonomy" id="214431"/>
    <lineage>
        <taxon>Eukaryota</taxon>
        <taxon>Metazoa</taxon>
        <taxon>Chordata</taxon>
        <taxon>Craniata</taxon>
        <taxon>Vertebrata</taxon>
        <taxon>Euteleostomi</taxon>
        <taxon>Actinopterygii</taxon>
        <taxon>Neopterygii</taxon>
        <taxon>Teleostei</taxon>
        <taxon>Neoteleostei</taxon>
        <taxon>Acanthomorphata</taxon>
        <taxon>Eupercaria</taxon>
        <taxon>Centrarchiformes</taxon>
        <taxon>Terapontoidei</taxon>
        <taxon>Terapontidae</taxon>
        <taxon>Scortum</taxon>
    </lineage>
</organism>
<keyword evidence="2" id="KW-1185">Reference proteome</keyword>
<protein>
    <submittedName>
        <fullName evidence="1">Uncharacterized protein</fullName>
    </submittedName>
</protein>
<proteinExistence type="predicted"/>
<sequence>MVVPDRCKTSCLVPVPKKNHPSTHSDYRPVALTSHVMKSLERLVLRHLRTVGWLLVVDFRKQRTRLNSVTIRGTEVDIVDSYKYLGVHLDNKLD</sequence>
<dbReference type="EMBL" id="CM041546">
    <property type="protein sequence ID" value="KAI3360538.1"/>
    <property type="molecule type" value="Genomic_DNA"/>
</dbReference>
<reference evidence="1" key="1">
    <citation type="submission" date="2022-04" db="EMBL/GenBank/DDBJ databases">
        <title>Jade perch genome.</title>
        <authorList>
            <person name="Chao B."/>
        </authorList>
    </citation>
    <scope>NUCLEOTIDE SEQUENCE</scope>
    <source>
        <strain evidence="1">CB-2022</strain>
    </source>
</reference>
<name>A0ACB8VZ98_9TELE</name>